<organism evidence="2 3">
    <name type="scientific">Actinoalloteichus caeruleus DSM 43889</name>
    <dbReference type="NCBI Taxonomy" id="1120930"/>
    <lineage>
        <taxon>Bacteria</taxon>
        <taxon>Bacillati</taxon>
        <taxon>Actinomycetota</taxon>
        <taxon>Actinomycetes</taxon>
        <taxon>Pseudonocardiales</taxon>
        <taxon>Pseudonocardiaceae</taxon>
        <taxon>Actinoalloteichus</taxon>
        <taxon>Actinoalloteichus cyanogriseus</taxon>
    </lineage>
</organism>
<keyword evidence="3" id="KW-1185">Reference proteome</keyword>
<sequence>MVGPAADGTSAPAPPGPPPAAPAFDGGQEVAGDGATLIGHNHGGTHQIYGDEVHHHAELINNGTLFVTSSDGRVRISRDPRHISRDHLRQLADRFVPPPNHAWAADQLAVRSMVLLTGPAGVGRRSAAQMLLHHDDDERARYRELPASSSESEGDVLDEKAIQPGERLLWDLASRPPQDPAELLIHLDSFRTTLRERGARLVVVLNEDQLSQVSGESRPLLVTLGRPDGRAVLANHLRADEIPFSEAELNDPRLDSHFESDPMRQLAKLAQLVRDAQHRASADLPLGRLLGQALEALDGHGDDVAQQVRSNPSAHFRALLLAAALLEGARLEPVQHAATGLLAKLHYPPEETHVLERPDLAERLAAVGAVTKDGRVTGFSTLAYGSAVLTHFWRYFPELRREFRAWVDSTMRLQGLTGRDRDLVVTRFAEQCIRTEQQGDLFSLVRDWSDRGESRSSPFLLPQVGRALDHGLADQRAGWRFREQILRWSQNRTLPVDLAQVLIRLCVEAIVPDHPDQALVRLHHLTRHQEDNVVASASDALDALAKDHRFLRRLLDRLATRMDTSGPHLHGDLRLFLQVTAPDRLTDPRGRARPLLAETQVRRHLVHCWALVLSHEPESGWEPSVSDWLAAVAEDTRREPLLTVLVDAAINAKALNPLYLTARRWALGRAVNAQDTAQRTHVARALHHHINRAQGLCPLGADRRAEETLA</sequence>
<evidence type="ECO:0000256" key="1">
    <source>
        <dbReference type="SAM" id="MobiDB-lite"/>
    </source>
</evidence>
<evidence type="ECO:0000313" key="2">
    <source>
        <dbReference type="EMBL" id="MCP2331248.1"/>
    </source>
</evidence>
<dbReference type="EMBL" id="AUBJ02000001">
    <property type="protein sequence ID" value="MCP2331248.1"/>
    <property type="molecule type" value="Genomic_DNA"/>
</dbReference>
<reference evidence="2 3" key="1">
    <citation type="submission" date="2013-07" db="EMBL/GenBank/DDBJ databases">
        <authorList>
            <consortium name="DOE Joint Genome Institute"/>
            <person name="Reeve W."/>
            <person name="Huntemann M."/>
            <person name="Han J."/>
            <person name="Chen A."/>
            <person name="Kyrpides N."/>
            <person name="Mavromatis K."/>
            <person name="Markowitz V."/>
            <person name="Palaniappan K."/>
            <person name="Ivanova N."/>
            <person name="Schaumberg A."/>
            <person name="Pati A."/>
            <person name="Liolios K."/>
            <person name="Nordberg H.P."/>
            <person name="Cantor M.N."/>
            <person name="Hua S.X."/>
            <person name="Woyke T."/>
        </authorList>
    </citation>
    <scope>NUCLEOTIDE SEQUENCE [LARGE SCALE GENOMIC DNA]</scope>
    <source>
        <strain evidence="2 3">DSM 43889</strain>
    </source>
</reference>
<feature type="compositionally biased region" description="Pro residues" evidence="1">
    <location>
        <begin position="12"/>
        <end position="21"/>
    </location>
</feature>
<proteinExistence type="predicted"/>
<name>A0ABT1JFP7_ACTCY</name>
<protein>
    <recommendedName>
        <fullName evidence="4">ATP-binding protein</fullName>
    </recommendedName>
</protein>
<dbReference type="RefSeq" id="WP_026419133.1">
    <property type="nucleotide sequence ID" value="NZ_AUBJ02000001.1"/>
</dbReference>
<reference evidence="2 3" key="2">
    <citation type="submission" date="2022-06" db="EMBL/GenBank/DDBJ databases">
        <title>Genomic Encyclopedia of Type Strains, Phase I: the one thousand microbial genomes (KMG-I) project.</title>
        <authorList>
            <person name="Kyrpides N."/>
        </authorList>
    </citation>
    <scope>NUCLEOTIDE SEQUENCE [LARGE SCALE GENOMIC DNA]</scope>
    <source>
        <strain evidence="2 3">DSM 43889</strain>
    </source>
</reference>
<accession>A0ABT1JFP7</accession>
<gene>
    <name evidence="2" type="ORF">G443_001518</name>
</gene>
<evidence type="ECO:0008006" key="4">
    <source>
        <dbReference type="Google" id="ProtNLM"/>
    </source>
</evidence>
<dbReference type="Proteomes" id="UP000791080">
    <property type="component" value="Unassembled WGS sequence"/>
</dbReference>
<feature type="region of interest" description="Disordered" evidence="1">
    <location>
        <begin position="1"/>
        <end position="37"/>
    </location>
</feature>
<feature type="compositionally biased region" description="Low complexity" evidence="1">
    <location>
        <begin position="1"/>
        <end position="11"/>
    </location>
</feature>
<comment type="caution">
    <text evidence="2">The sequence shown here is derived from an EMBL/GenBank/DDBJ whole genome shotgun (WGS) entry which is preliminary data.</text>
</comment>
<evidence type="ECO:0000313" key="3">
    <source>
        <dbReference type="Proteomes" id="UP000791080"/>
    </source>
</evidence>